<dbReference type="EMBL" id="FRAI01000021">
    <property type="protein sequence ID" value="SHK19880.1"/>
    <property type="molecule type" value="Genomic_DNA"/>
</dbReference>
<sequence>MDINITIENLKKKGYSVSYFERSEDATEYLNNIIDGKTVGFGDSTTLFSIKLFEKLKTHNEVFDPQNCQIGENFNDIAKKCLTTEIFITSVNALTQTGEIVNIDDTGNRIAGSLFGHEKVFFVVGINKLVDSLEDAIYRGKNIAAPKNAKRLGIMTPCAIKGYKCYNCSTPDRICNAMIIHYRKMSNIEMEIILINEELGF</sequence>
<dbReference type="InterPro" id="IPR003741">
    <property type="entry name" value="LUD_dom"/>
</dbReference>
<dbReference type="RefSeq" id="WP_072908020.1">
    <property type="nucleotide sequence ID" value="NZ_FRAI01000021.1"/>
</dbReference>
<accession>A0A1M6QID7</accession>
<evidence type="ECO:0000259" key="1">
    <source>
        <dbReference type="Pfam" id="PF02589"/>
    </source>
</evidence>
<name>A0A1M6QID7_9FIRM</name>
<organism evidence="2 3">
    <name type="scientific">Anaerobranca californiensis DSM 14826</name>
    <dbReference type="NCBI Taxonomy" id="1120989"/>
    <lineage>
        <taxon>Bacteria</taxon>
        <taxon>Bacillati</taxon>
        <taxon>Bacillota</taxon>
        <taxon>Clostridia</taxon>
        <taxon>Eubacteriales</taxon>
        <taxon>Proteinivoracaceae</taxon>
        <taxon>Anaerobranca</taxon>
    </lineage>
</organism>
<dbReference type="AlphaFoldDB" id="A0A1M6QID7"/>
<dbReference type="PANTHER" id="PTHR36179:SF2">
    <property type="entry name" value="LUD DOMAIN-CONTAINING PROTEIN"/>
    <property type="match status" value="1"/>
</dbReference>
<protein>
    <submittedName>
        <fullName evidence="2">Uncharacterized ACR, YkgG family COG1556</fullName>
    </submittedName>
</protein>
<feature type="domain" description="LUD" evidence="1">
    <location>
        <begin position="5"/>
        <end position="195"/>
    </location>
</feature>
<keyword evidence="3" id="KW-1185">Reference proteome</keyword>
<proteinExistence type="predicted"/>
<evidence type="ECO:0000313" key="3">
    <source>
        <dbReference type="Proteomes" id="UP000243547"/>
    </source>
</evidence>
<dbReference type="Pfam" id="PF02589">
    <property type="entry name" value="LUD_dom"/>
    <property type="match status" value="1"/>
</dbReference>
<gene>
    <name evidence="2" type="ORF">SAMN02745227_01756</name>
</gene>
<dbReference type="Proteomes" id="UP000243547">
    <property type="component" value="Unassembled WGS sequence"/>
</dbReference>
<evidence type="ECO:0000313" key="2">
    <source>
        <dbReference type="EMBL" id="SHK19880.1"/>
    </source>
</evidence>
<dbReference type="OrthoDB" id="9809147at2"/>
<reference evidence="3" key="1">
    <citation type="submission" date="2016-11" db="EMBL/GenBank/DDBJ databases">
        <authorList>
            <person name="Varghese N."/>
            <person name="Submissions S."/>
        </authorList>
    </citation>
    <scope>NUCLEOTIDE SEQUENCE [LARGE SCALE GENOMIC DNA]</scope>
    <source>
        <strain evidence="3">DSM 14826</strain>
    </source>
</reference>
<dbReference type="STRING" id="1120989.SAMN02745227_01756"/>
<dbReference type="PANTHER" id="PTHR36179">
    <property type="entry name" value="LUD_DOM DOMAIN-CONTAINING PROTEIN"/>
    <property type="match status" value="1"/>
</dbReference>